<dbReference type="PANTHER" id="PTHR43806">
    <property type="entry name" value="PEPTIDASE S8"/>
    <property type="match status" value="1"/>
</dbReference>
<dbReference type="GO" id="GO:0006508">
    <property type="term" value="P:proteolysis"/>
    <property type="evidence" value="ECO:0007669"/>
    <property type="project" value="UniProtKB-KW"/>
</dbReference>
<keyword evidence="11" id="KW-1185">Reference proteome</keyword>
<organism evidence="10 11">
    <name type="scientific">Perkinsus olseni</name>
    <name type="common">Perkinsus atlanticus</name>
    <dbReference type="NCBI Taxonomy" id="32597"/>
    <lineage>
        <taxon>Eukaryota</taxon>
        <taxon>Sar</taxon>
        <taxon>Alveolata</taxon>
        <taxon>Perkinsozoa</taxon>
        <taxon>Perkinsea</taxon>
        <taxon>Perkinsida</taxon>
        <taxon>Perkinsidae</taxon>
        <taxon>Perkinsus</taxon>
    </lineage>
</organism>
<keyword evidence="4 7" id="KW-0720">Serine protease</keyword>
<dbReference type="Pfam" id="PF00082">
    <property type="entry name" value="Peptidase_S8"/>
    <property type="match status" value="1"/>
</dbReference>
<feature type="region of interest" description="Disordered" evidence="8">
    <location>
        <begin position="572"/>
        <end position="603"/>
    </location>
</feature>
<evidence type="ECO:0000256" key="1">
    <source>
        <dbReference type="ARBA" id="ARBA00011073"/>
    </source>
</evidence>
<dbReference type="Gene3D" id="3.40.50.200">
    <property type="entry name" value="Peptidase S8/S53 domain"/>
    <property type="match status" value="1"/>
</dbReference>
<dbReference type="EMBL" id="JABANO010012450">
    <property type="protein sequence ID" value="KAF4741788.1"/>
    <property type="molecule type" value="Genomic_DNA"/>
</dbReference>
<accession>A0A7J6T956</accession>
<keyword evidence="2 7" id="KW-0645">Protease</keyword>
<feature type="non-terminal residue" evidence="10">
    <location>
        <position position="901"/>
    </location>
</feature>
<gene>
    <name evidence="10" type="ORF">FOZ63_023487</name>
</gene>
<evidence type="ECO:0000256" key="3">
    <source>
        <dbReference type="ARBA" id="ARBA00022801"/>
    </source>
</evidence>
<dbReference type="GO" id="GO:0004252">
    <property type="term" value="F:serine-type endopeptidase activity"/>
    <property type="evidence" value="ECO:0007669"/>
    <property type="project" value="UniProtKB-UniRule"/>
</dbReference>
<evidence type="ECO:0000313" key="10">
    <source>
        <dbReference type="EMBL" id="KAF4741788.1"/>
    </source>
</evidence>
<protein>
    <recommendedName>
        <fullName evidence="6">subtilisin</fullName>
        <ecNumber evidence="6">3.4.21.62</ecNumber>
    </recommendedName>
</protein>
<dbReference type="EC" id="3.4.21.62" evidence="6"/>
<feature type="compositionally biased region" description="Basic and acidic residues" evidence="8">
    <location>
        <begin position="861"/>
        <end position="871"/>
    </location>
</feature>
<feature type="active site" description="Charge relay system" evidence="7">
    <location>
        <position position="251"/>
    </location>
</feature>
<evidence type="ECO:0000256" key="6">
    <source>
        <dbReference type="ARBA" id="ARBA00023619"/>
    </source>
</evidence>
<feature type="region of interest" description="Disordered" evidence="8">
    <location>
        <begin position="861"/>
        <end position="892"/>
    </location>
</feature>
<reference evidence="10 11" key="1">
    <citation type="submission" date="2020-04" db="EMBL/GenBank/DDBJ databases">
        <title>Perkinsus olseni comparative genomics.</title>
        <authorList>
            <person name="Bogema D.R."/>
        </authorList>
    </citation>
    <scope>NUCLEOTIDE SEQUENCE [LARGE SCALE GENOMIC DNA]</scope>
    <source>
        <strain evidence="10 11">ATCC PRA-207</strain>
    </source>
</reference>
<evidence type="ECO:0000256" key="8">
    <source>
        <dbReference type="SAM" id="MobiDB-lite"/>
    </source>
</evidence>
<feature type="active site" description="Charge relay system" evidence="7">
    <location>
        <position position="423"/>
    </location>
</feature>
<name>A0A7J6T956_PEROL</name>
<dbReference type="InterPro" id="IPR015500">
    <property type="entry name" value="Peptidase_S8_subtilisin-rel"/>
</dbReference>
<dbReference type="InterPro" id="IPR036852">
    <property type="entry name" value="Peptidase_S8/S53_dom_sf"/>
</dbReference>
<keyword evidence="3 7" id="KW-0378">Hydrolase</keyword>
<evidence type="ECO:0000256" key="5">
    <source>
        <dbReference type="ARBA" id="ARBA00023529"/>
    </source>
</evidence>
<proteinExistence type="inferred from homology"/>
<dbReference type="InterPro" id="IPR000209">
    <property type="entry name" value="Peptidase_S8/S53_dom"/>
</dbReference>
<feature type="domain" description="Peptidase S8/S53" evidence="9">
    <location>
        <begin position="209"/>
        <end position="457"/>
    </location>
</feature>
<comment type="catalytic activity">
    <reaction evidence="5">
        <text>Hydrolysis of proteins with broad specificity for peptide bonds, and a preference for a large uncharged residue in P1. Hydrolyzes peptide amides.</text>
        <dbReference type="EC" id="3.4.21.62"/>
    </reaction>
</comment>
<dbReference type="PANTHER" id="PTHR43806:SF11">
    <property type="entry name" value="CEREVISIN-RELATED"/>
    <property type="match status" value="1"/>
</dbReference>
<evidence type="ECO:0000313" key="11">
    <source>
        <dbReference type="Proteomes" id="UP000553632"/>
    </source>
</evidence>
<evidence type="ECO:0000256" key="2">
    <source>
        <dbReference type="ARBA" id="ARBA00022670"/>
    </source>
</evidence>
<evidence type="ECO:0000259" key="9">
    <source>
        <dbReference type="Pfam" id="PF00082"/>
    </source>
</evidence>
<evidence type="ECO:0000256" key="4">
    <source>
        <dbReference type="ARBA" id="ARBA00022825"/>
    </source>
</evidence>
<dbReference type="PROSITE" id="PS51892">
    <property type="entry name" value="SUBTILASE"/>
    <property type="match status" value="1"/>
</dbReference>
<dbReference type="Proteomes" id="UP000553632">
    <property type="component" value="Unassembled WGS sequence"/>
</dbReference>
<dbReference type="SUPFAM" id="SSF52743">
    <property type="entry name" value="Subtilisin-like"/>
    <property type="match status" value="1"/>
</dbReference>
<sequence length="901" mass="100139">EAPTAIFPPSALVTAQPSNAAPIGGNGHRLSGEDIFPRQHDTIWRNSTASFGRTSSCEAPDNTRAHICGYRANEGVVALMKSFKAFRPEEVERMLFNATEGRVTSEGGVLRQCRHLIGEWFSFPLLEFHYKNPLQSGQIRLSLRKCTTAPLRSVYQRSGASTREFGPSRQSILDYPPNDPLFSSQETLFKALQIEDTWQAMKSSGLPRKAVVLTVIDTGITPGHPELEGRLLKEREAETYTKRSNAWGTGHGMMMAGIIASNINNMVGLAGIADKVKIRSISMKPCGLGDVSITQSLLAFEKALEMKETSVVVYAYGNRFTPVTSLIFDYILKKVTKKGILVLVSSSNSDRVDSREEVIIPCSLANGIPGVLCVAATQAEEPLVLARKAARLASLGVPGTEVMSLTPERDGDEWLYGMFRGSSSATAAAGGIVALMKSLKAFKPEDVERMLLNATEGRVKTEDGDEMTYGVLRPHLAVEQAIAEELREQADEDMRHLQSEFRRQMGEKAVEIEALEEELKALREGRENLGVSPDGQQAVLEEMVRLQEQATEAERRSAELGKQVVALQNTVDAERQEAAEERSRFEESMRASEETNRQLNDELQRDREILSQLEEATDHRSNLAVDRMQEDIQEKDRTIKALEAALASSRDDLKLLEARVGNLMNLVKEEREGAERKAAEGNVGSVIVVAMVRKFKVEIRKVRRSSENTVTVLRSKIQKMEAAHAEAVESYEGQITALKAESSKIRARLNKVRASTEAKEGRFNHLVDQLEIHRAKAAEAREEFLEERRRNKELNRRLAAMEQEASRRMATAELGSKALEQRLRQLGERRASLASAESLAEEVEDLRLKVARLTTALTTTRDELERERRSSAEATSTVSLPSKWEPPSAGGFDERLFNHAC</sequence>
<comment type="caution">
    <text evidence="10">The sequence shown here is derived from an EMBL/GenBank/DDBJ whole genome shotgun (WGS) entry which is preliminary data.</text>
</comment>
<feature type="active site" description="Charge relay system" evidence="7">
    <location>
        <position position="217"/>
    </location>
</feature>
<dbReference type="InterPro" id="IPR050131">
    <property type="entry name" value="Peptidase_S8_subtilisin-like"/>
</dbReference>
<comment type="similarity">
    <text evidence="1 7">Belongs to the peptidase S8 family.</text>
</comment>
<dbReference type="AlphaFoldDB" id="A0A7J6T956"/>
<dbReference type="PRINTS" id="PR00723">
    <property type="entry name" value="SUBTILISIN"/>
</dbReference>
<evidence type="ECO:0000256" key="7">
    <source>
        <dbReference type="PROSITE-ProRule" id="PRU01240"/>
    </source>
</evidence>